<keyword evidence="2" id="KW-1185">Reference proteome</keyword>
<name>A0A430HJJ3_9BURK</name>
<accession>A0A430HJJ3</accession>
<dbReference type="RefSeq" id="WP_126075481.1">
    <property type="nucleotide sequence ID" value="NZ_CP051166.1"/>
</dbReference>
<proteinExistence type="predicted"/>
<dbReference type="AlphaFoldDB" id="A0A430HJJ3"/>
<sequence length="277" mass="29421">MTHIPKNKPVDTGHSAAVQLFDELGDVFTKPASFSSPARLAKELEKPLSVLQGISQQEREALQATLGALWAELDKLSALTAPHDPQKAAVLTRPGTPHLPACAGQPGNPLGSDDAVAASEEDAQVRAVLTRARQREALPMSTDASVRDGTAALAAMRRVSGAALLDRIHNKELITSAELQERLGVRRQSVSDAVKSGRLFAMLGPSGENYYPAFYADPALDRRAVEKVAKALGSLPAASKYFFFTTVISTLQATPLQALAKGRLNEVLVAASTFAVC</sequence>
<gene>
    <name evidence="1" type="ORF">EJB06_18495</name>
</gene>
<evidence type="ECO:0000313" key="1">
    <source>
        <dbReference type="EMBL" id="RSZ57671.1"/>
    </source>
</evidence>
<reference evidence="1 2" key="1">
    <citation type="submission" date="2018-12" db="EMBL/GenBank/DDBJ databases">
        <authorList>
            <person name="Yang E."/>
        </authorList>
    </citation>
    <scope>NUCLEOTIDE SEQUENCE [LARGE SCALE GENOMIC DNA]</scope>
    <source>
        <strain evidence="1 2">SOD</strain>
    </source>
</reference>
<organism evidence="1 2">
    <name type="scientific">Massilia atriviolacea</name>
    <dbReference type="NCBI Taxonomy" id="2495579"/>
    <lineage>
        <taxon>Bacteria</taxon>
        <taxon>Pseudomonadati</taxon>
        <taxon>Pseudomonadota</taxon>
        <taxon>Betaproteobacteria</taxon>
        <taxon>Burkholderiales</taxon>
        <taxon>Oxalobacteraceae</taxon>
        <taxon>Telluria group</taxon>
        <taxon>Massilia</taxon>
    </lineage>
</organism>
<dbReference type="EMBL" id="RXLQ01000009">
    <property type="protein sequence ID" value="RSZ57671.1"/>
    <property type="molecule type" value="Genomic_DNA"/>
</dbReference>
<dbReference type="Proteomes" id="UP000278085">
    <property type="component" value="Unassembled WGS sequence"/>
</dbReference>
<comment type="caution">
    <text evidence="1">The sequence shown here is derived from an EMBL/GenBank/DDBJ whole genome shotgun (WGS) entry which is preliminary data.</text>
</comment>
<evidence type="ECO:0000313" key="2">
    <source>
        <dbReference type="Proteomes" id="UP000278085"/>
    </source>
</evidence>
<protein>
    <submittedName>
        <fullName evidence="1">Uncharacterized protein</fullName>
    </submittedName>
</protein>
<dbReference type="OrthoDB" id="9152687at2"/>